<comment type="caution">
    <text evidence="5">The sequence shown here is derived from an EMBL/GenBank/DDBJ whole genome shotgun (WGS) entry which is preliminary data.</text>
</comment>
<dbReference type="SUPFAM" id="SSF50129">
    <property type="entry name" value="GroES-like"/>
    <property type="match status" value="1"/>
</dbReference>
<dbReference type="InterPro" id="IPR013154">
    <property type="entry name" value="ADH-like_N"/>
</dbReference>
<dbReference type="AlphaFoldDB" id="A0A0F9ABS2"/>
<proteinExistence type="predicted"/>
<reference evidence="5" key="1">
    <citation type="journal article" date="2015" name="Nature">
        <title>Complex archaea that bridge the gap between prokaryotes and eukaryotes.</title>
        <authorList>
            <person name="Spang A."/>
            <person name="Saw J.H."/>
            <person name="Jorgensen S.L."/>
            <person name="Zaremba-Niedzwiedzka K."/>
            <person name="Martijn J."/>
            <person name="Lind A.E."/>
            <person name="van Eijk R."/>
            <person name="Schleper C."/>
            <person name="Guy L."/>
            <person name="Ettema T.J."/>
        </authorList>
    </citation>
    <scope>NUCLEOTIDE SEQUENCE</scope>
</reference>
<evidence type="ECO:0000259" key="4">
    <source>
        <dbReference type="Pfam" id="PF08240"/>
    </source>
</evidence>
<sequence>MKALVKWGCGKEKMGIRQVAKPSVGQNDLLIEVAAVGICGSDLHIWRDEKEHKEPVTLGHEYAGVVTEKGSEVGEEWQVGDRICGDLETEKGRIGTHVNGAYAPLLSIPK</sequence>
<evidence type="ECO:0000256" key="3">
    <source>
        <dbReference type="ARBA" id="ARBA00023002"/>
    </source>
</evidence>
<dbReference type="InterPro" id="IPR002328">
    <property type="entry name" value="ADH_Zn_CS"/>
</dbReference>
<gene>
    <name evidence="5" type="ORF">LCGC14_2670110</name>
</gene>
<accession>A0A0F9ABS2</accession>
<dbReference type="Pfam" id="PF08240">
    <property type="entry name" value="ADH_N"/>
    <property type="match status" value="1"/>
</dbReference>
<dbReference type="GO" id="GO:0008270">
    <property type="term" value="F:zinc ion binding"/>
    <property type="evidence" value="ECO:0007669"/>
    <property type="project" value="InterPro"/>
</dbReference>
<feature type="domain" description="Alcohol dehydrogenase-like N-terminal" evidence="4">
    <location>
        <begin position="25"/>
        <end position="85"/>
    </location>
</feature>
<keyword evidence="3" id="KW-0560">Oxidoreductase</keyword>
<name>A0A0F9ABS2_9ZZZZ</name>
<dbReference type="GO" id="GO:0016491">
    <property type="term" value="F:oxidoreductase activity"/>
    <property type="evidence" value="ECO:0007669"/>
    <property type="project" value="UniProtKB-KW"/>
</dbReference>
<dbReference type="InterPro" id="IPR050129">
    <property type="entry name" value="Zn_alcohol_dh"/>
</dbReference>
<evidence type="ECO:0000256" key="2">
    <source>
        <dbReference type="ARBA" id="ARBA00022833"/>
    </source>
</evidence>
<dbReference type="PROSITE" id="PS00059">
    <property type="entry name" value="ADH_ZINC"/>
    <property type="match status" value="1"/>
</dbReference>
<dbReference type="EMBL" id="LAZR01046793">
    <property type="protein sequence ID" value="KKK95705.1"/>
    <property type="molecule type" value="Genomic_DNA"/>
</dbReference>
<organism evidence="5">
    <name type="scientific">marine sediment metagenome</name>
    <dbReference type="NCBI Taxonomy" id="412755"/>
    <lineage>
        <taxon>unclassified sequences</taxon>
        <taxon>metagenomes</taxon>
        <taxon>ecological metagenomes</taxon>
    </lineage>
</organism>
<keyword evidence="2" id="KW-0862">Zinc</keyword>
<keyword evidence="1" id="KW-0479">Metal-binding</keyword>
<evidence type="ECO:0000256" key="1">
    <source>
        <dbReference type="ARBA" id="ARBA00022723"/>
    </source>
</evidence>
<protein>
    <recommendedName>
        <fullName evidence="4">Alcohol dehydrogenase-like N-terminal domain-containing protein</fullName>
    </recommendedName>
</protein>
<dbReference type="InterPro" id="IPR011032">
    <property type="entry name" value="GroES-like_sf"/>
</dbReference>
<dbReference type="PANTHER" id="PTHR43401:SF2">
    <property type="entry name" value="L-THREONINE 3-DEHYDROGENASE"/>
    <property type="match status" value="1"/>
</dbReference>
<evidence type="ECO:0000313" key="5">
    <source>
        <dbReference type="EMBL" id="KKK95705.1"/>
    </source>
</evidence>
<dbReference type="Gene3D" id="3.90.180.10">
    <property type="entry name" value="Medium-chain alcohol dehydrogenases, catalytic domain"/>
    <property type="match status" value="1"/>
</dbReference>
<feature type="non-terminal residue" evidence="5">
    <location>
        <position position="110"/>
    </location>
</feature>
<dbReference type="PANTHER" id="PTHR43401">
    <property type="entry name" value="L-THREONINE 3-DEHYDROGENASE"/>
    <property type="match status" value="1"/>
</dbReference>